<dbReference type="InterPro" id="IPR036264">
    <property type="entry name" value="Bact_exopeptidase_dim_dom"/>
</dbReference>
<evidence type="ECO:0000256" key="1">
    <source>
        <dbReference type="SAM" id="MobiDB-lite"/>
    </source>
</evidence>
<dbReference type="Pfam" id="PF01546">
    <property type="entry name" value="Peptidase_M20"/>
    <property type="match status" value="1"/>
</dbReference>
<dbReference type="GO" id="GO:0004046">
    <property type="term" value="F:aminoacylase activity"/>
    <property type="evidence" value="ECO:0007669"/>
    <property type="project" value="TreeGrafter"/>
</dbReference>
<dbReference type="SUPFAM" id="SSF53187">
    <property type="entry name" value="Zn-dependent exopeptidases"/>
    <property type="match status" value="1"/>
</dbReference>
<feature type="domain" description="Peptidase M20 dimerisation" evidence="2">
    <location>
        <begin position="548"/>
        <end position="639"/>
    </location>
</feature>
<dbReference type="InterPro" id="IPR002933">
    <property type="entry name" value="Peptidase_M20"/>
</dbReference>
<name>A0A815N2D7_9BILA</name>
<accession>A0A815N2D7</accession>
<feature type="region of interest" description="Disordered" evidence="1">
    <location>
        <begin position="358"/>
        <end position="392"/>
    </location>
</feature>
<dbReference type="FunFam" id="1.10.150.900:FF:000001">
    <property type="entry name" value="Aminoacylase-1, putative"/>
    <property type="match status" value="1"/>
</dbReference>
<dbReference type="Gene3D" id="3.40.630.10">
    <property type="entry name" value="Zn peptidases"/>
    <property type="match status" value="1"/>
</dbReference>
<dbReference type="InterPro" id="IPR011650">
    <property type="entry name" value="Peptidase_M20_dimer"/>
</dbReference>
<comment type="caution">
    <text evidence="3">The sequence shown here is derived from an EMBL/GenBank/DDBJ whole genome shotgun (WGS) entry which is preliminary data.</text>
</comment>
<dbReference type="InterPro" id="IPR052083">
    <property type="entry name" value="Aminoacylase-1_M20A"/>
</dbReference>
<evidence type="ECO:0000313" key="3">
    <source>
        <dbReference type="EMBL" id="CAF1423875.1"/>
    </source>
</evidence>
<dbReference type="Pfam" id="PF07687">
    <property type="entry name" value="M20_dimer"/>
    <property type="match status" value="1"/>
</dbReference>
<dbReference type="AlphaFoldDB" id="A0A815N2D7"/>
<dbReference type="Gene3D" id="3.30.70.360">
    <property type="match status" value="1"/>
</dbReference>
<dbReference type="PANTHER" id="PTHR45892">
    <property type="entry name" value="AMINOACYLASE-1"/>
    <property type="match status" value="1"/>
</dbReference>
<evidence type="ECO:0000313" key="4">
    <source>
        <dbReference type="Proteomes" id="UP000663864"/>
    </source>
</evidence>
<dbReference type="SUPFAM" id="SSF55031">
    <property type="entry name" value="Bacterial exopeptidase dimerisation domain"/>
    <property type="match status" value="1"/>
</dbReference>
<gene>
    <name evidence="3" type="ORF">ZHD862_LOCUS34068</name>
</gene>
<feature type="compositionally biased region" description="Basic residues" evidence="1">
    <location>
        <begin position="373"/>
        <end position="392"/>
    </location>
</feature>
<proteinExistence type="predicted"/>
<reference evidence="3" key="1">
    <citation type="submission" date="2021-02" db="EMBL/GenBank/DDBJ databases">
        <authorList>
            <person name="Nowell W R."/>
        </authorList>
    </citation>
    <scope>NUCLEOTIDE SEQUENCE</scope>
</reference>
<dbReference type="EMBL" id="CAJNOT010004260">
    <property type="protein sequence ID" value="CAF1423875.1"/>
    <property type="molecule type" value="Genomic_DNA"/>
</dbReference>
<evidence type="ECO:0000259" key="2">
    <source>
        <dbReference type="Pfam" id="PF07687"/>
    </source>
</evidence>
<dbReference type="PANTHER" id="PTHR45892:SF1">
    <property type="entry name" value="AMINOACYLASE-1"/>
    <property type="match status" value="1"/>
</dbReference>
<dbReference type="Proteomes" id="UP000663864">
    <property type="component" value="Unassembled WGS sequence"/>
</dbReference>
<sequence>MDMVIVNQRLKEIYPAFVIPETSYEVILVNRYMSTEVMDKVLNHINDCYQYSVDTESEISNHELSIIQFHTIPRTLPSQVLIIELSQLPNRESHLSRNEIYSWGDMNLELESANYLFAWPIKSELINLQPHFPGCTADQRKLSTSSCTCHRPSPYNEQQLWSLQKAFLYSFNLFIDKTSTMSHWSYGLSSIGSSLTHAQRTKMINYAKYDVMAVTYLIRPITEQWSFTRTKESSIEEMFITFQSTRPPPLRQPKSKKKKKNINIQKLSKIFTSIQDPDYELISSDDEIYLNQLIEPNDFRNEQNNDNNNNNKINLLQDQTESIDIDYLSVMNDDEPLQVIDELGQDDDDQVNSVNNHSVVVDGMNNPNEHHQQRIKKKRSLQAKQKKNRKRNNKLRSLRYKYYLTRSYYYRFKPRIVKKVLRYYGVQYRHIKFQDDRVVIGVKTDKARRDYEEILPYNCFNTRNYWRFRSVGIQYLEAIRRLKTAKYEPKRTIHCLFVPDEELGGATGMKILRTLDEFKDLNVGFVLDEGLASETDVFQVFYGDRCGLGIEITVKGNTGHVSRLIENTAAEKAQFIINEMLKYRTDEKERFEKSQTTDKPLQLGNITTVNLTKMNGGVQSNVVPNQYTLGFNCRIEPNNYNLFKEFLNDLIQRVPKENNDEIIINYVRDSGPLMLTDIEKPSWWLNSFKRACEEMKCKLNWTIFPAATDSRFLRNIGYPAIGFSPMINTPILLHDHNEYLHKDVFLHGIEIYVKLIENLTSETI</sequence>
<dbReference type="Gene3D" id="1.10.150.900">
    <property type="match status" value="1"/>
</dbReference>
<protein>
    <recommendedName>
        <fullName evidence="2">Peptidase M20 dimerisation domain-containing protein</fullName>
    </recommendedName>
</protein>
<organism evidence="3 4">
    <name type="scientific">Rotaria sordida</name>
    <dbReference type="NCBI Taxonomy" id="392033"/>
    <lineage>
        <taxon>Eukaryota</taxon>
        <taxon>Metazoa</taxon>
        <taxon>Spiralia</taxon>
        <taxon>Gnathifera</taxon>
        <taxon>Rotifera</taxon>
        <taxon>Eurotatoria</taxon>
        <taxon>Bdelloidea</taxon>
        <taxon>Philodinida</taxon>
        <taxon>Philodinidae</taxon>
        <taxon>Rotaria</taxon>
    </lineage>
</organism>